<gene>
    <name evidence="6" type="ORF">Kpho01_23520</name>
</gene>
<evidence type="ECO:0000256" key="2">
    <source>
        <dbReference type="ARBA" id="ARBA00022679"/>
    </source>
</evidence>
<dbReference type="RefSeq" id="WP_033254141.1">
    <property type="nucleotide sequence ID" value="NZ_BSRX01000011.1"/>
</dbReference>
<proteinExistence type="inferred from homology"/>
<dbReference type="PROSITE" id="PS52004">
    <property type="entry name" value="KS3_2"/>
    <property type="match status" value="1"/>
</dbReference>
<dbReference type="Proteomes" id="UP001165143">
    <property type="component" value="Unassembled WGS sequence"/>
</dbReference>
<dbReference type="InterPro" id="IPR014030">
    <property type="entry name" value="Ketoacyl_synth_N"/>
</dbReference>
<organism evidence="6 7">
    <name type="scientific">Kitasatospora phosalacinea</name>
    <dbReference type="NCBI Taxonomy" id="2065"/>
    <lineage>
        <taxon>Bacteria</taxon>
        <taxon>Bacillati</taxon>
        <taxon>Actinomycetota</taxon>
        <taxon>Actinomycetes</taxon>
        <taxon>Kitasatosporales</taxon>
        <taxon>Streptomycetaceae</taxon>
        <taxon>Kitasatospora</taxon>
    </lineage>
</organism>
<dbReference type="OrthoDB" id="416758at2"/>
<dbReference type="SUPFAM" id="SSF53901">
    <property type="entry name" value="Thiolase-like"/>
    <property type="match status" value="2"/>
</dbReference>
<dbReference type="Pfam" id="PF02801">
    <property type="entry name" value="Ketoacyl-synt_C"/>
    <property type="match status" value="1"/>
</dbReference>
<keyword evidence="3" id="KW-0012">Acyltransferase</keyword>
<reference evidence="6" key="1">
    <citation type="submission" date="2023-02" db="EMBL/GenBank/DDBJ databases">
        <title>Kitasatospora phosalacinea NBRC 14362.</title>
        <authorList>
            <person name="Ichikawa N."/>
            <person name="Sato H."/>
            <person name="Tonouchi N."/>
        </authorList>
    </citation>
    <scope>NUCLEOTIDE SEQUENCE</scope>
    <source>
        <strain evidence="6">NBRC 14362</strain>
    </source>
</reference>
<dbReference type="AlphaFoldDB" id="A0A9W6ULE2"/>
<keyword evidence="2 4" id="KW-0808">Transferase</keyword>
<dbReference type="CDD" id="cd00832">
    <property type="entry name" value="CLF"/>
    <property type="match status" value="1"/>
</dbReference>
<dbReference type="InterPro" id="IPR016039">
    <property type="entry name" value="Thiolase-like"/>
</dbReference>
<sequence length="412" mass="42946">MTGKAVVTGLGVIAPNGVGTKEYWTALLRGHSGIRPIERFDPSGYPTRLAGEVPEDAFSAADHVPRRLLPQTDRVTRMALAATDWAFADAAVDPADLPDFEMGVATANSAGGYEFGQRELQNLWGSGPEYVSAYQSFAWFYAVNTGQISIRNGLRGPSAALVTEQAGGLDALGHSRRSIRKGTALMVSGAMDSSLCPWGWIAHQSTGLLSTRPDPEQAYLPFSELACGHLPGEGGAILVLEEAGRVRDRIARGATTQVYGEIAGYAATFDPPPDSDRPDTLRRAAELALADAGAEPGEVDVVFADAAGNPAADEAEARALRELFGERGVPVAAPKALTGRLGSGGAALDVATALLSLRDQVIPPAGPVTAAADRHGIDLVVGAPRSARLRTALVLARGHGGFNSALVLRTPA</sequence>
<evidence type="ECO:0000256" key="3">
    <source>
        <dbReference type="ARBA" id="ARBA00023315"/>
    </source>
</evidence>
<comment type="caution">
    <text evidence="6">The sequence shown here is derived from an EMBL/GenBank/DDBJ whole genome shotgun (WGS) entry which is preliminary data.</text>
</comment>
<evidence type="ECO:0000259" key="5">
    <source>
        <dbReference type="PROSITE" id="PS52004"/>
    </source>
</evidence>
<evidence type="ECO:0000313" key="7">
    <source>
        <dbReference type="Proteomes" id="UP001165143"/>
    </source>
</evidence>
<dbReference type="Gene3D" id="3.40.47.10">
    <property type="match status" value="2"/>
</dbReference>
<dbReference type="InterPro" id="IPR014031">
    <property type="entry name" value="Ketoacyl_synth_C"/>
</dbReference>
<dbReference type="Pfam" id="PF00109">
    <property type="entry name" value="ketoacyl-synt"/>
    <property type="match status" value="1"/>
</dbReference>
<dbReference type="GO" id="GO:0004315">
    <property type="term" value="F:3-oxoacyl-[acyl-carrier-protein] synthase activity"/>
    <property type="evidence" value="ECO:0007669"/>
    <property type="project" value="TreeGrafter"/>
</dbReference>
<protein>
    <submittedName>
        <fullName evidence="6">Actinorhodin polyketide putative beta-ketoacyl synthase 2</fullName>
    </submittedName>
</protein>
<dbReference type="PANTHER" id="PTHR11712">
    <property type="entry name" value="POLYKETIDE SYNTHASE-RELATED"/>
    <property type="match status" value="1"/>
</dbReference>
<dbReference type="GO" id="GO:0006633">
    <property type="term" value="P:fatty acid biosynthetic process"/>
    <property type="evidence" value="ECO:0007669"/>
    <property type="project" value="TreeGrafter"/>
</dbReference>
<accession>A0A9W6ULE2</accession>
<dbReference type="EMBL" id="BSRX01000011">
    <property type="protein sequence ID" value="GLW54341.1"/>
    <property type="molecule type" value="Genomic_DNA"/>
</dbReference>
<feature type="domain" description="Ketosynthase family 3 (KS3)" evidence="5">
    <location>
        <begin position="2"/>
        <end position="410"/>
    </location>
</feature>
<comment type="similarity">
    <text evidence="1 4">Belongs to the thiolase-like superfamily. Beta-ketoacyl-ACP synthases family.</text>
</comment>
<dbReference type="InterPro" id="IPR000794">
    <property type="entry name" value="Beta-ketoacyl_synthase"/>
</dbReference>
<evidence type="ECO:0000256" key="1">
    <source>
        <dbReference type="ARBA" id="ARBA00008467"/>
    </source>
</evidence>
<name>A0A9W6ULE2_9ACTN</name>
<dbReference type="InterPro" id="IPR020841">
    <property type="entry name" value="PKS_Beta-ketoAc_synthase_dom"/>
</dbReference>
<evidence type="ECO:0000313" key="6">
    <source>
        <dbReference type="EMBL" id="GLW54341.1"/>
    </source>
</evidence>
<evidence type="ECO:0000256" key="4">
    <source>
        <dbReference type="RuleBase" id="RU003694"/>
    </source>
</evidence>
<dbReference type="PANTHER" id="PTHR11712:SF322">
    <property type="entry name" value="POLYKETIDE BETA-KETOACYL SYNTHASE 2-RELATED"/>
    <property type="match status" value="1"/>
</dbReference>